<keyword evidence="4" id="KW-0808">Transferase</keyword>
<dbReference type="UniPathway" id="UPA00528">
    <property type="reaction ID" value="UER00586"/>
</dbReference>
<dbReference type="AlphaFoldDB" id="A0A667YPF0"/>
<dbReference type="Proteomes" id="UP000472263">
    <property type="component" value="Chromosome 17"/>
</dbReference>
<keyword evidence="5" id="KW-0663">Pyridoxal phosphate</keyword>
<dbReference type="CDD" id="cd00609">
    <property type="entry name" value="AAT_like"/>
    <property type="match status" value="1"/>
</dbReference>
<comment type="subunit">
    <text evidence="2">Homodimer.</text>
</comment>
<evidence type="ECO:0000256" key="8">
    <source>
        <dbReference type="ARBA" id="ARBA00026106"/>
    </source>
</evidence>
<dbReference type="EC" id="2.6.1.2" evidence="8"/>
<accession>A0A667YPF0</accession>
<comment type="pathway">
    <text evidence="6">Amino-acid degradation; L-alanine degradation via transaminase pathway; pyruvate from L-alanine: step 1/1.</text>
</comment>
<dbReference type="GO" id="GO:0030170">
    <property type="term" value="F:pyridoxal phosphate binding"/>
    <property type="evidence" value="ECO:0007669"/>
    <property type="project" value="InterPro"/>
</dbReference>
<keyword evidence="12" id="KW-1185">Reference proteome</keyword>
<evidence type="ECO:0000256" key="6">
    <source>
        <dbReference type="ARBA" id="ARBA00025708"/>
    </source>
</evidence>
<name>A0A667YPF0_9TELE</name>
<proteinExistence type="inferred from homology"/>
<evidence type="ECO:0000256" key="9">
    <source>
        <dbReference type="ARBA" id="ARBA00047412"/>
    </source>
</evidence>
<evidence type="ECO:0000256" key="2">
    <source>
        <dbReference type="ARBA" id="ARBA00011738"/>
    </source>
</evidence>
<organism evidence="11 12">
    <name type="scientific">Myripristis murdjan</name>
    <name type="common">pinecone soldierfish</name>
    <dbReference type="NCBI Taxonomy" id="586833"/>
    <lineage>
        <taxon>Eukaryota</taxon>
        <taxon>Metazoa</taxon>
        <taxon>Chordata</taxon>
        <taxon>Craniata</taxon>
        <taxon>Vertebrata</taxon>
        <taxon>Euteleostomi</taxon>
        <taxon>Actinopterygii</taxon>
        <taxon>Neopterygii</taxon>
        <taxon>Teleostei</taxon>
        <taxon>Neoteleostei</taxon>
        <taxon>Acanthomorphata</taxon>
        <taxon>Holocentriformes</taxon>
        <taxon>Holocentridae</taxon>
        <taxon>Myripristis</taxon>
    </lineage>
</organism>
<sequence>PGSSTRSMSLLRGINPNLRNIRNSELAPLGMRAWQIKDELRQGARKPYKELIDVSSADPHRAGVKPLSFVRQVLAVCYYPQLAKSDKLPADVRQRAQRLLGTCAGGSAGSYCPAGGIPEIIDIVCEFISRRDDGVPSYPENIFITSGAQRAFVEILNILVNTLRSPITGVLTPCPSYPPGNMAVVMLGGAVVPYYLDEEQGWELKIDELHRALESAKGVCDPTVLYVINPGNPTGHVQSRKSIEEVIRFASEKRLFLMVDEVYQDSVFEQESRFVSYKKVLAEMGPPLSHTVEMASFHSVSKGFIGECGLRGGYVELVNVDPSVMRNLYTLMSRDASTTTGQLALDLMINPPQPGDPSYPLQLRETQYIRATWVQNVKRVLEVLNSLPGISCQPVKGGGYALPRLHLPPGAIQKAKEVGMLPDYFYCSRLLEETELCVGAGSENGQRESTYHIRLCITTSVDTMEEVLRRLTSFHIQFMKDFS</sequence>
<reference evidence="11" key="1">
    <citation type="submission" date="2019-06" db="EMBL/GenBank/DDBJ databases">
        <authorList>
            <consortium name="Wellcome Sanger Institute Data Sharing"/>
        </authorList>
    </citation>
    <scope>NUCLEOTIDE SEQUENCE [LARGE SCALE GENOMIC DNA]</scope>
</reference>
<comment type="similarity">
    <text evidence="7">Belongs to the class-I pyridoxal-phosphate-dependent aminotransferase family. Alanine aminotransferase subfamily.</text>
</comment>
<dbReference type="InterPro" id="IPR045088">
    <property type="entry name" value="ALAT1/2-like"/>
</dbReference>
<evidence type="ECO:0000256" key="1">
    <source>
        <dbReference type="ARBA" id="ARBA00001933"/>
    </source>
</evidence>
<dbReference type="SUPFAM" id="SSF53383">
    <property type="entry name" value="PLP-dependent transferases"/>
    <property type="match status" value="1"/>
</dbReference>
<evidence type="ECO:0000313" key="12">
    <source>
        <dbReference type="Proteomes" id="UP000472263"/>
    </source>
</evidence>
<feature type="domain" description="Aminotransferase class I/classII large" evidence="10">
    <location>
        <begin position="79"/>
        <end position="471"/>
    </location>
</feature>
<dbReference type="Gene3D" id="3.40.640.10">
    <property type="entry name" value="Type I PLP-dependent aspartate aminotransferase-like (Major domain)"/>
    <property type="match status" value="1"/>
</dbReference>
<dbReference type="Gene3D" id="1.10.287.1970">
    <property type="match status" value="1"/>
</dbReference>
<reference evidence="11" key="2">
    <citation type="submission" date="2025-08" db="UniProtKB">
        <authorList>
            <consortium name="Ensembl"/>
        </authorList>
    </citation>
    <scope>IDENTIFICATION</scope>
</reference>
<evidence type="ECO:0000259" key="10">
    <source>
        <dbReference type="Pfam" id="PF00155"/>
    </source>
</evidence>
<dbReference type="GeneTree" id="ENSGT00940000155265"/>
<reference evidence="11" key="3">
    <citation type="submission" date="2025-09" db="UniProtKB">
        <authorList>
            <consortium name="Ensembl"/>
        </authorList>
    </citation>
    <scope>IDENTIFICATION</scope>
</reference>
<dbReference type="GO" id="GO:0004021">
    <property type="term" value="F:L-alanine:2-oxoglutarate aminotransferase activity"/>
    <property type="evidence" value="ECO:0007669"/>
    <property type="project" value="UniProtKB-EC"/>
</dbReference>
<dbReference type="InterPro" id="IPR015422">
    <property type="entry name" value="PyrdxlP-dep_Trfase_small"/>
</dbReference>
<comment type="cofactor">
    <cofactor evidence="1">
        <name>pyridoxal 5'-phosphate</name>
        <dbReference type="ChEBI" id="CHEBI:597326"/>
    </cofactor>
</comment>
<dbReference type="Gene3D" id="3.90.1150.10">
    <property type="entry name" value="Aspartate Aminotransferase, domain 1"/>
    <property type="match status" value="1"/>
</dbReference>
<comment type="catalytic activity">
    <reaction evidence="9">
        <text>L-alanine + 2-oxoglutarate = pyruvate + L-glutamate</text>
        <dbReference type="Rhea" id="RHEA:19453"/>
        <dbReference type="ChEBI" id="CHEBI:15361"/>
        <dbReference type="ChEBI" id="CHEBI:16810"/>
        <dbReference type="ChEBI" id="CHEBI:29985"/>
        <dbReference type="ChEBI" id="CHEBI:57972"/>
        <dbReference type="EC" id="2.6.1.2"/>
    </reaction>
</comment>
<dbReference type="InterPro" id="IPR015424">
    <property type="entry name" value="PyrdxlP-dep_Trfase"/>
</dbReference>
<dbReference type="PANTHER" id="PTHR11751:SF469">
    <property type="entry name" value="ALANINE TRANSAMINASE"/>
    <property type="match status" value="1"/>
</dbReference>
<dbReference type="InterPro" id="IPR004839">
    <property type="entry name" value="Aminotransferase_I/II_large"/>
</dbReference>
<dbReference type="InterPro" id="IPR015421">
    <property type="entry name" value="PyrdxlP-dep_Trfase_major"/>
</dbReference>
<dbReference type="Pfam" id="PF00155">
    <property type="entry name" value="Aminotran_1_2"/>
    <property type="match status" value="1"/>
</dbReference>
<dbReference type="GO" id="GO:0042853">
    <property type="term" value="P:L-alanine catabolic process"/>
    <property type="evidence" value="ECO:0007669"/>
    <property type="project" value="UniProtKB-UniPathway"/>
</dbReference>
<dbReference type="PANTHER" id="PTHR11751">
    <property type="entry name" value="ALANINE AMINOTRANSFERASE"/>
    <property type="match status" value="1"/>
</dbReference>
<protein>
    <recommendedName>
        <fullName evidence="8">alanine transaminase</fullName>
        <ecNumber evidence="8">2.6.1.2</ecNumber>
    </recommendedName>
</protein>
<evidence type="ECO:0000256" key="5">
    <source>
        <dbReference type="ARBA" id="ARBA00022898"/>
    </source>
</evidence>
<evidence type="ECO:0000256" key="4">
    <source>
        <dbReference type="ARBA" id="ARBA00022679"/>
    </source>
</evidence>
<keyword evidence="3" id="KW-0032">Aminotransferase</keyword>
<dbReference type="FunFam" id="3.40.640.10:FF:000129">
    <property type="entry name" value="Alanine aminotransferase 2"/>
    <property type="match status" value="1"/>
</dbReference>
<gene>
    <name evidence="11" type="primary">LOC115375278</name>
</gene>
<dbReference type="Ensembl" id="ENSMMDT00005023535.1">
    <property type="protein sequence ID" value="ENSMMDP00005023031.1"/>
    <property type="gene ID" value="ENSMMDG00005011041.1"/>
</dbReference>
<evidence type="ECO:0000256" key="3">
    <source>
        <dbReference type="ARBA" id="ARBA00022576"/>
    </source>
</evidence>
<evidence type="ECO:0000313" key="11">
    <source>
        <dbReference type="Ensembl" id="ENSMMDP00005023031.1"/>
    </source>
</evidence>
<evidence type="ECO:0000256" key="7">
    <source>
        <dbReference type="ARBA" id="ARBA00025785"/>
    </source>
</evidence>